<accession>A0A8X6VV32</accession>
<dbReference type="AlphaFoldDB" id="A0A8X6VV32"/>
<dbReference type="EMBL" id="BMAU01021361">
    <property type="protein sequence ID" value="GFY22977.1"/>
    <property type="molecule type" value="Genomic_DNA"/>
</dbReference>
<proteinExistence type="predicted"/>
<organism evidence="1 2">
    <name type="scientific">Trichonephila clavipes</name>
    <name type="common">Golden silk orbweaver</name>
    <name type="synonym">Nephila clavipes</name>
    <dbReference type="NCBI Taxonomy" id="2585209"/>
    <lineage>
        <taxon>Eukaryota</taxon>
        <taxon>Metazoa</taxon>
        <taxon>Ecdysozoa</taxon>
        <taxon>Arthropoda</taxon>
        <taxon>Chelicerata</taxon>
        <taxon>Arachnida</taxon>
        <taxon>Araneae</taxon>
        <taxon>Araneomorphae</taxon>
        <taxon>Entelegynae</taxon>
        <taxon>Araneoidea</taxon>
        <taxon>Nephilidae</taxon>
        <taxon>Trichonephila</taxon>
    </lineage>
</organism>
<protein>
    <submittedName>
        <fullName evidence="1">Uncharacterized protein</fullName>
    </submittedName>
</protein>
<dbReference type="Proteomes" id="UP000887159">
    <property type="component" value="Unassembled WGS sequence"/>
</dbReference>
<reference evidence="1" key="1">
    <citation type="submission" date="2020-08" db="EMBL/GenBank/DDBJ databases">
        <title>Multicomponent nature underlies the extraordinary mechanical properties of spider dragline silk.</title>
        <authorList>
            <person name="Kono N."/>
            <person name="Nakamura H."/>
            <person name="Mori M."/>
            <person name="Yoshida Y."/>
            <person name="Ohtoshi R."/>
            <person name="Malay A.D."/>
            <person name="Moran D.A.P."/>
            <person name="Tomita M."/>
            <person name="Numata K."/>
            <person name="Arakawa K."/>
        </authorList>
    </citation>
    <scope>NUCLEOTIDE SEQUENCE</scope>
</reference>
<evidence type="ECO:0000313" key="2">
    <source>
        <dbReference type="Proteomes" id="UP000887159"/>
    </source>
</evidence>
<comment type="caution">
    <text evidence="1">The sequence shown here is derived from an EMBL/GenBank/DDBJ whole genome shotgun (WGS) entry which is preliminary data.</text>
</comment>
<name>A0A8X6VV32_TRICX</name>
<keyword evidence="2" id="KW-1185">Reference proteome</keyword>
<gene>
    <name evidence="1" type="ORF">TNCV_2182381</name>
</gene>
<sequence>MAGEAVSLHSLLANRNCKIYRQNFEADDFPSGAVNLFKGGRANSRGFLLLLRLPEKPSTAGKRTCYPRSTPSVALFLFQS</sequence>
<evidence type="ECO:0000313" key="1">
    <source>
        <dbReference type="EMBL" id="GFY22977.1"/>
    </source>
</evidence>